<evidence type="ECO:0000313" key="5">
    <source>
        <dbReference type="EMBL" id="TSJ63876.1"/>
    </source>
</evidence>
<evidence type="ECO:0000256" key="3">
    <source>
        <dbReference type="ARBA" id="ARBA00023163"/>
    </source>
</evidence>
<dbReference type="InterPro" id="IPR050204">
    <property type="entry name" value="AraC_XylS_family_regulators"/>
</dbReference>
<dbReference type="Pfam" id="PF12833">
    <property type="entry name" value="HTH_18"/>
    <property type="match status" value="1"/>
</dbReference>
<keyword evidence="3" id="KW-0804">Transcription</keyword>
<dbReference type="Proteomes" id="UP000315321">
    <property type="component" value="Unassembled WGS sequence"/>
</dbReference>
<gene>
    <name evidence="5" type="ORF">FO470_00795</name>
</gene>
<evidence type="ECO:0000256" key="2">
    <source>
        <dbReference type="ARBA" id="ARBA00023125"/>
    </source>
</evidence>
<comment type="caution">
    <text evidence="5">The sequence shown here is derived from an EMBL/GenBank/DDBJ whole genome shotgun (WGS) entry which is preliminary data.</text>
</comment>
<evidence type="ECO:0000313" key="6">
    <source>
        <dbReference type="Proteomes" id="UP000315321"/>
    </source>
</evidence>
<organism evidence="5 6">
    <name type="scientific">Ancylobacter moscoviensis</name>
    <dbReference type="NCBI Taxonomy" id="2597768"/>
    <lineage>
        <taxon>Bacteria</taxon>
        <taxon>Pseudomonadati</taxon>
        <taxon>Pseudomonadota</taxon>
        <taxon>Alphaproteobacteria</taxon>
        <taxon>Hyphomicrobiales</taxon>
        <taxon>Xanthobacteraceae</taxon>
        <taxon>Ancylobacter</taxon>
    </lineage>
</organism>
<dbReference type="InterPro" id="IPR018060">
    <property type="entry name" value="HTH_AraC"/>
</dbReference>
<reference evidence="5 6" key="1">
    <citation type="submission" date="2019-07" db="EMBL/GenBank/DDBJ databases">
        <authorList>
            <person name="Grouzdev D.S."/>
        </authorList>
    </citation>
    <scope>NUCLEOTIDE SEQUENCE [LARGE SCALE GENOMIC DNA]</scope>
    <source>
        <strain evidence="5 6">3C</strain>
    </source>
</reference>
<dbReference type="Gene3D" id="1.10.10.60">
    <property type="entry name" value="Homeodomain-like"/>
    <property type="match status" value="2"/>
</dbReference>
<dbReference type="RefSeq" id="WP_144341032.1">
    <property type="nucleotide sequence ID" value="NZ_VMBP01000001.1"/>
</dbReference>
<keyword evidence="1" id="KW-0805">Transcription regulation</keyword>
<name>A0ABY3DWE8_9HYPH</name>
<dbReference type="PANTHER" id="PTHR46796">
    <property type="entry name" value="HTH-TYPE TRANSCRIPTIONAL ACTIVATOR RHAS-RELATED"/>
    <property type="match status" value="1"/>
</dbReference>
<dbReference type="SUPFAM" id="SSF46689">
    <property type="entry name" value="Homeodomain-like"/>
    <property type="match status" value="2"/>
</dbReference>
<evidence type="ECO:0000259" key="4">
    <source>
        <dbReference type="PROSITE" id="PS01124"/>
    </source>
</evidence>
<dbReference type="SMART" id="SM00342">
    <property type="entry name" value="HTH_ARAC"/>
    <property type="match status" value="1"/>
</dbReference>
<dbReference type="InterPro" id="IPR009057">
    <property type="entry name" value="Homeodomain-like_sf"/>
</dbReference>
<dbReference type="PANTHER" id="PTHR46796:SF7">
    <property type="entry name" value="ARAC FAMILY TRANSCRIPTIONAL REGULATOR"/>
    <property type="match status" value="1"/>
</dbReference>
<protein>
    <submittedName>
        <fullName evidence="5">AraC family transcriptional regulator</fullName>
    </submittedName>
</protein>
<feature type="domain" description="HTH araC/xylS-type" evidence="4">
    <location>
        <begin position="206"/>
        <end position="304"/>
    </location>
</feature>
<dbReference type="Pfam" id="PF12852">
    <property type="entry name" value="Cupin_6"/>
    <property type="match status" value="1"/>
</dbReference>
<dbReference type="InterPro" id="IPR020449">
    <property type="entry name" value="Tscrpt_reg_AraC-type_HTH"/>
</dbReference>
<proteinExistence type="predicted"/>
<dbReference type="PROSITE" id="PS00041">
    <property type="entry name" value="HTH_ARAC_FAMILY_1"/>
    <property type="match status" value="1"/>
</dbReference>
<dbReference type="PRINTS" id="PR00032">
    <property type="entry name" value="HTHARAC"/>
</dbReference>
<sequence>MDPLSDILSLMKPRNLLAAGFEAGGDWAVRFPESRGNIKSGAVVSGACWLSVDGLPDPVRLETGDCFLLPTGRSFSLASDLAIGSAIEPMDAQHVFPRVRRGGVAALNEGRDVSLVSSRFALEGPQAGMLLRLLPPLVHIRRGAETAMLCWSTERMMQELRDGRPGSFLVVQYLAHMMLVQALRLHLSGAGQGVGWFFALADRQMNTALEAMHAEPAHRWSVEELAARAGMSRSAFAARFRATVGTPPMEYLTRWRMHLGADRLAHSRESIASVALALGYRSESAFSIAFKRVMGSSPRRYAGTTSNGA</sequence>
<accession>A0ABY3DWE8</accession>
<keyword evidence="6" id="KW-1185">Reference proteome</keyword>
<dbReference type="InterPro" id="IPR018062">
    <property type="entry name" value="HTH_AraC-typ_CS"/>
</dbReference>
<evidence type="ECO:0000256" key="1">
    <source>
        <dbReference type="ARBA" id="ARBA00023015"/>
    </source>
</evidence>
<keyword evidence="2" id="KW-0238">DNA-binding</keyword>
<dbReference type="PROSITE" id="PS01124">
    <property type="entry name" value="HTH_ARAC_FAMILY_2"/>
    <property type="match status" value="1"/>
</dbReference>
<dbReference type="InterPro" id="IPR032783">
    <property type="entry name" value="AraC_lig"/>
</dbReference>
<dbReference type="EMBL" id="VMBP01000001">
    <property type="protein sequence ID" value="TSJ63876.1"/>
    <property type="molecule type" value="Genomic_DNA"/>
</dbReference>